<evidence type="ECO:0000256" key="4">
    <source>
        <dbReference type="ARBA" id="ARBA00012381"/>
    </source>
</evidence>
<evidence type="ECO:0000313" key="12">
    <source>
        <dbReference type="Proteomes" id="UP000798488"/>
    </source>
</evidence>
<evidence type="ECO:0000256" key="3">
    <source>
        <dbReference type="ARBA" id="ARBA00009595"/>
    </source>
</evidence>
<name>A0A9D3AXG9_9FIRM</name>
<comment type="catalytic activity">
    <reaction evidence="9">
        <text>a 5'-end NAD(+)-phospho-ribonucleoside in mRNA + H2O = a 5'-end phospho-adenosine-phospho-ribonucleoside in mRNA + beta-nicotinamide D-ribonucleotide + 2 H(+)</text>
        <dbReference type="Rhea" id="RHEA:60876"/>
        <dbReference type="Rhea" id="RHEA-COMP:15698"/>
        <dbReference type="Rhea" id="RHEA-COMP:15719"/>
        <dbReference type="ChEBI" id="CHEBI:14649"/>
        <dbReference type="ChEBI" id="CHEBI:15377"/>
        <dbReference type="ChEBI" id="CHEBI:15378"/>
        <dbReference type="ChEBI" id="CHEBI:144029"/>
        <dbReference type="ChEBI" id="CHEBI:144051"/>
    </reaction>
    <physiologicalReaction direction="left-to-right" evidence="9">
        <dbReference type="Rhea" id="RHEA:60877"/>
    </physiologicalReaction>
</comment>
<dbReference type="AlphaFoldDB" id="A0A9D3AXG9"/>
<keyword evidence="8" id="KW-0520">NAD</keyword>
<dbReference type="Gene3D" id="3.90.79.20">
    <property type="match status" value="1"/>
</dbReference>
<dbReference type="GO" id="GO:0006742">
    <property type="term" value="P:NADP+ catabolic process"/>
    <property type="evidence" value="ECO:0007669"/>
    <property type="project" value="TreeGrafter"/>
</dbReference>
<dbReference type="InterPro" id="IPR015376">
    <property type="entry name" value="Znr_NADH_PPase"/>
</dbReference>
<dbReference type="GO" id="GO:0046872">
    <property type="term" value="F:metal ion binding"/>
    <property type="evidence" value="ECO:0007669"/>
    <property type="project" value="UniProtKB-KW"/>
</dbReference>
<keyword evidence="6 11" id="KW-0378">Hydrolase</keyword>
<dbReference type="InterPro" id="IPR020084">
    <property type="entry name" value="NUDIX_hydrolase_CS"/>
</dbReference>
<dbReference type="InterPro" id="IPR000086">
    <property type="entry name" value="NUDIX_hydrolase_dom"/>
</dbReference>
<dbReference type="PROSITE" id="PS00893">
    <property type="entry name" value="NUDIX_BOX"/>
    <property type="match status" value="1"/>
</dbReference>
<dbReference type="NCBIfam" id="NF001299">
    <property type="entry name" value="PRK00241.1"/>
    <property type="match status" value="1"/>
</dbReference>
<evidence type="ECO:0000256" key="6">
    <source>
        <dbReference type="ARBA" id="ARBA00022801"/>
    </source>
</evidence>
<comment type="caution">
    <text evidence="11">The sequence shown here is derived from an EMBL/GenBank/DDBJ whole genome shotgun (WGS) entry which is preliminary data.</text>
</comment>
<dbReference type="Pfam" id="PF09297">
    <property type="entry name" value="Zn_ribbon_NUD"/>
    <property type="match status" value="1"/>
</dbReference>
<dbReference type="RefSeq" id="WP_161822511.1">
    <property type="nucleotide sequence ID" value="NZ_LSRS01000005.1"/>
</dbReference>
<dbReference type="CDD" id="cd03429">
    <property type="entry name" value="NUDIX_NADH_pyrophosphatase_Nudt13"/>
    <property type="match status" value="1"/>
</dbReference>
<dbReference type="InterPro" id="IPR050241">
    <property type="entry name" value="NAD-cap_RNA_hydrolase_NudC"/>
</dbReference>
<dbReference type="PANTHER" id="PTHR42904">
    <property type="entry name" value="NUDIX HYDROLASE, NUDC SUBFAMILY"/>
    <property type="match status" value="1"/>
</dbReference>
<dbReference type="InterPro" id="IPR049734">
    <property type="entry name" value="NudC-like_C"/>
</dbReference>
<comment type="similarity">
    <text evidence="3">Belongs to the Nudix hydrolase family. NudC subfamily.</text>
</comment>
<evidence type="ECO:0000256" key="5">
    <source>
        <dbReference type="ARBA" id="ARBA00022723"/>
    </source>
</evidence>
<dbReference type="PANTHER" id="PTHR42904:SF6">
    <property type="entry name" value="NAD-CAPPED RNA HYDROLASE NUDT12"/>
    <property type="match status" value="1"/>
</dbReference>
<accession>A0A9D3AXG9</accession>
<comment type="cofactor">
    <cofactor evidence="1">
        <name>Mg(2+)</name>
        <dbReference type="ChEBI" id="CHEBI:18420"/>
    </cofactor>
</comment>
<dbReference type="InterPro" id="IPR015797">
    <property type="entry name" value="NUDIX_hydrolase-like_dom_sf"/>
</dbReference>
<dbReference type="PROSITE" id="PS51462">
    <property type="entry name" value="NUDIX"/>
    <property type="match status" value="1"/>
</dbReference>
<evidence type="ECO:0000256" key="9">
    <source>
        <dbReference type="ARBA" id="ARBA00023679"/>
    </source>
</evidence>
<keyword evidence="7" id="KW-0460">Magnesium</keyword>
<dbReference type="SUPFAM" id="SSF55811">
    <property type="entry name" value="Nudix"/>
    <property type="match status" value="1"/>
</dbReference>
<evidence type="ECO:0000256" key="1">
    <source>
        <dbReference type="ARBA" id="ARBA00001946"/>
    </source>
</evidence>
<keyword evidence="12" id="KW-1185">Reference proteome</keyword>
<evidence type="ECO:0000259" key="10">
    <source>
        <dbReference type="PROSITE" id="PS51462"/>
    </source>
</evidence>
<reference evidence="11" key="1">
    <citation type="submission" date="2016-02" db="EMBL/GenBank/DDBJ databases">
        <title>Draft Genome Sequence of Sporotomaculum syntrophicum Strain FB, a Syntrophic Benzoate Degrader.</title>
        <authorList>
            <person name="Nobu M.K."/>
            <person name="Narihiro T."/>
            <person name="Qiu Y.-L."/>
            <person name="Ohashi A."/>
            <person name="Liu W.-T."/>
            <person name="Yuji S."/>
        </authorList>
    </citation>
    <scope>NUCLEOTIDE SEQUENCE</scope>
    <source>
        <strain evidence="11">FB</strain>
    </source>
</reference>
<dbReference type="GO" id="GO:0035529">
    <property type="term" value="F:NADH pyrophosphatase activity"/>
    <property type="evidence" value="ECO:0007669"/>
    <property type="project" value="TreeGrafter"/>
</dbReference>
<dbReference type="GO" id="GO:0005829">
    <property type="term" value="C:cytosol"/>
    <property type="evidence" value="ECO:0007669"/>
    <property type="project" value="TreeGrafter"/>
</dbReference>
<evidence type="ECO:0000313" key="11">
    <source>
        <dbReference type="EMBL" id="KAF1084431.1"/>
    </source>
</evidence>
<protein>
    <recommendedName>
        <fullName evidence="4">NAD(+) diphosphatase</fullName>
        <ecNumber evidence="4">3.6.1.22</ecNumber>
    </recommendedName>
</protein>
<comment type="cofactor">
    <cofactor evidence="2">
        <name>Zn(2+)</name>
        <dbReference type="ChEBI" id="CHEBI:29105"/>
    </cofactor>
</comment>
<gene>
    <name evidence="11" type="primary">nudC_2</name>
    <name evidence="11" type="ORF">SPSYN_02208</name>
</gene>
<evidence type="ECO:0000256" key="7">
    <source>
        <dbReference type="ARBA" id="ARBA00022842"/>
    </source>
</evidence>
<sequence>MSTNRFLSEKKYWRSFAGVIGWQLNRWYCNHRFCSRCTKPLKRSEKERLLYCESCGLIVYPNISPCVIVAVYDGDKLLLTKYANREYRNYALIAGFSEIGESLEQTVRREVMEEVGLKVKNIRYYKSQPWPFTDIILAGFFAELDGNDSIRLDEDELAIGIWLPRDEIPEVDSNIALTFEMIEAFRTQKKE</sequence>
<dbReference type="EMBL" id="LSRS01000005">
    <property type="protein sequence ID" value="KAF1084431.1"/>
    <property type="molecule type" value="Genomic_DNA"/>
</dbReference>
<dbReference type="Gene3D" id="3.90.79.10">
    <property type="entry name" value="Nucleoside Triphosphate Pyrophosphohydrolase"/>
    <property type="match status" value="1"/>
</dbReference>
<dbReference type="Pfam" id="PF00293">
    <property type="entry name" value="NUDIX"/>
    <property type="match status" value="1"/>
</dbReference>
<dbReference type="Proteomes" id="UP000798488">
    <property type="component" value="Unassembled WGS sequence"/>
</dbReference>
<proteinExistence type="inferred from homology"/>
<dbReference type="EC" id="3.6.1.22" evidence="4"/>
<dbReference type="OrthoDB" id="9787476at2"/>
<keyword evidence="5" id="KW-0479">Metal-binding</keyword>
<evidence type="ECO:0000256" key="8">
    <source>
        <dbReference type="ARBA" id="ARBA00023027"/>
    </source>
</evidence>
<feature type="domain" description="Nudix hydrolase" evidence="10">
    <location>
        <begin position="61"/>
        <end position="189"/>
    </location>
</feature>
<dbReference type="GO" id="GO:0019677">
    <property type="term" value="P:NAD+ catabolic process"/>
    <property type="evidence" value="ECO:0007669"/>
    <property type="project" value="TreeGrafter"/>
</dbReference>
<evidence type="ECO:0000256" key="2">
    <source>
        <dbReference type="ARBA" id="ARBA00001947"/>
    </source>
</evidence>
<organism evidence="11 12">
    <name type="scientific">Sporotomaculum syntrophicum</name>
    <dbReference type="NCBI Taxonomy" id="182264"/>
    <lineage>
        <taxon>Bacteria</taxon>
        <taxon>Bacillati</taxon>
        <taxon>Bacillota</taxon>
        <taxon>Clostridia</taxon>
        <taxon>Eubacteriales</taxon>
        <taxon>Desulfallaceae</taxon>
        <taxon>Sporotomaculum</taxon>
    </lineage>
</organism>